<sequence length="236" mass="25138">MEAICGRRLASAFVCALMFFGAAPAAHADSGVTAFPGMQIRQGDTACMVGFVQLRLHVALTTGQCGDGPIVTDRDGHLVGAVMMARRQVAVDASDNAALPVEYEVIMLAPEVTATDVLPTGRHLREAPALDAQQGLPVCQFRVSAGQRCGSIGPVSNGRFTIPDMAVDNRDFGGPVYALTDDGDAVVVGLYEGMWRSAPELETWQAVMRQLYIDAHSRGEQRPQPPSEVRLAGRTA</sequence>
<evidence type="ECO:0000313" key="4">
    <source>
        <dbReference type="Proteomes" id="UP000193285"/>
    </source>
</evidence>
<dbReference type="OrthoDB" id="4724787at2"/>
<accession>A0A1X2A7H1</accession>
<gene>
    <name evidence="3" type="ORF">AWB90_17710</name>
</gene>
<evidence type="ECO:0008006" key="5">
    <source>
        <dbReference type="Google" id="ProtNLM"/>
    </source>
</evidence>
<feature type="signal peptide" evidence="2">
    <location>
        <begin position="1"/>
        <end position="28"/>
    </location>
</feature>
<dbReference type="AlphaFoldDB" id="A0A1X2A7H1"/>
<dbReference type="RefSeq" id="WP_085245477.1">
    <property type="nucleotide sequence ID" value="NZ_LQPN01000059.1"/>
</dbReference>
<protein>
    <recommendedName>
        <fullName evidence="5">Serine protease</fullName>
    </recommendedName>
</protein>
<evidence type="ECO:0000256" key="1">
    <source>
        <dbReference type="SAM" id="MobiDB-lite"/>
    </source>
</evidence>
<feature type="region of interest" description="Disordered" evidence="1">
    <location>
        <begin position="217"/>
        <end position="236"/>
    </location>
</feature>
<organism evidence="3 4">
    <name type="scientific">Mycobacterium paraense</name>
    <dbReference type="NCBI Taxonomy" id="767916"/>
    <lineage>
        <taxon>Bacteria</taxon>
        <taxon>Bacillati</taxon>
        <taxon>Actinomycetota</taxon>
        <taxon>Actinomycetes</taxon>
        <taxon>Mycobacteriales</taxon>
        <taxon>Mycobacteriaceae</taxon>
        <taxon>Mycobacterium</taxon>
        <taxon>Mycobacterium simiae complex</taxon>
    </lineage>
</organism>
<evidence type="ECO:0000313" key="3">
    <source>
        <dbReference type="EMBL" id="ORW43005.1"/>
    </source>
</evidence>
<dbReference type="EMBL" id="LQPN01000059">
    <property type="protein sequence ID" value="ORW43005.1"/>
    <property type="molecule type" value="Genomic_DNA"/>
</dbReference>
<keyword evidence="2" id="KW-0732">Signal</keyword>
<dbReference type="Proteomes" id="UP000193285">
    <property type="component" value="Unassembled WGS sequence"/>
</dbReference>
<reference evidence="3 4" key="1">
    <citation type="journal article" date="2015" name="Emerg. Microbes Infect.">
        <title>Characterization of 17 strains belonging to the Mycobacterium simiae complex and description of Mycobacterium paraense sp. nov.</title>
        <authorList>
            <person name="Fusco da Costa A.R."/>
            <person name="Fedrizzi T."/>
            <person name="Lopes M.L."/>
            <person name="Pecorari M."/>
            <person name="Oliveira da Costa W.L."/>
            <person name="Giacobazzi E."/>
            <person name="da Costa Bahia J.R."/>
            <person name="De Sanctis V."/>
            <person name="Batista Lima K.V."/>
            <person name="Bertorelli R."/>
            <person name="Grottola A."/>
            <person name="Fabio A."/>
            <person name="Mariottini A."/>
            <person name="Ferretti P."/>
            <person name="Di Leva F."/>
            <person name="Fregni Serpini G."/>
            <person name="Tagliazucchi S."/>
            <person name="Rumpianesi F."/>
            <person name="Jousson O."/>
            <person name="Segata N."/>
            <person name="Tortoli E."/>
        </authorList>
    </citation>
    <scope>NUCLEOTIDE SEQUENCE [LARGE SCALE GENOMIC DNA]</scope>
    <source>
        <strain evidence="3 4">IEC33</strain>
    </source>
</reference>
<name>A0A1X2A7H1_9MYCO</name>
<feature type="chain" id="PRO_5012710500" description="Serine protease" evidence="2">
    <location>
        <begin position="29"/>
        <end position="236"/>
    </location>
</feature>
<proteinExistence type="predicted"/>
<evidence type="ECO:0000256" key="2">
    <source>
        <dbReference type="SAM" id="SignalP"/>
    </source>
</evidence>
<comment type="caution">
    <text evidence="3">The sequence shown here is derived from an EMBL/GenBank/DDBJ whole genome shotgun (WGS) entry which is preliminary data.</text>
</comment>